<keyword evidence="4" id="KW-1003">Cell membrane</keyword>
<keyword evidence="5 10" id="KW-0145">Chemotaxis</keyword>
<proteinExistence type="inferred from homology"/>
<dbReference type="AlphaFoldDB" id="A0A4R3JYX9"/>
<comment type="caution">
    <text evidence="11">The sequence shown here is derived from an EMBL/GenBank/DDBJ whole genome shotgun (WGS) entry which is preliminary data.</text>
</comment>
<keyword evidence="7 10" id="KW-0283">Flagellar rotation</keyword>
<keyword evidence="9 10" id="KW-0472">Membrane</keyword>
<evidence type="ECO:0000313" key="11">
    <source>
        <dbReference type="EMBL" id="TCS73965.1"/>
    </source>
</evidence>
<evidence type="ECO:0000256" key="10">
    <source>
        <dbReference type="RuleBase" id="RU364125"/>
    </source>
</evidence>
<evidence type="ECO:0000256" key="1">
    <source>
        <dbReference type="ARBA" id="ARBA00002254"/>
    </source>
</evidence>
<sequence length="172" mass="19228">MAKGKDDDQLQDEALEQAPAPGRKKRLLFMLIGIVALLVLVGGGVGVWLLMAPAEEGKQQTEQAAKEEEHPPIYEKLETFTVNLADREHYLQVEVALKLSDSEAQQKVKLYMPEVRDVLLRLLSSKTYEELGSQEGKDKLASEIQAQLNDVLRIKERGKGVKGVLFNSFIIQ</sequence>
<protein>
    <recommendedName>
        <fullName evidence="10">Flagellar protein FliL</fullName>
    </recommendedName>
</protein>
<evidence type="ECO:0000256" key="5">
    <source>
        <dbReference type="ARBA" id="ARBA00022500"/>
    </source>
</evidence>
<dbReference type="RefSeq" id="WP_126459454.1">
    <property type="nucleotide sequence ID" value="NZ_AP018721.1"/>
</dbReference>
<keyword evidence="6 10" id="KW-0812">Transmembrane</keyword>
<evidence type="ECO:0000256" key="8">
    <source>
        <dbReference type="ARBA" id="ARBA00022989"/>
    </source>
</evidence>
<evidence type="ECO:0000313" key="12">
    <source>
        <dbReference type="Proteomes" id="UP000295135"/>
    </source>
</evidence>
<accession>A0A4R3JYX9</accession>
<evidence type="ECO:0000256" key="3">
    <source>
        <dbReference type="ARBA" id="ARBA00008281"/>
    </source>
</evidence>
<comment type="subcellular location">
    <subcellularLocation>
        <location evidence="10">Cell inner membrane</location>
    </subcellularLocation>
    <subcellularLocation>
        <location evidence="2">Cell membrane</location>
        <topology evidence="2">Single-pass membrane protein</topology>
    </subcellularLocation>
</comment>
<dbReference type="Proteomes" id="UP000295135">
    <property type="component" value="Unassembled WGS sequence"/>
</dbReference>
<gene>
    <name evidence="11" type="ORF">EDC61_101188</name>
</gene>
<organism evidence="11 12">
    <name type="scientific">Sulfuritortus calidifontis</name>
    <dbReference type="NCBI Taxonomy" id="1914471"/>
    <lineage>
        <taxon>Bacteria</taxon>
        <taxon>Pseudomonadati</taxon>
        <taxon>Pseudomonadota</taxon>
        <taxon>Betaproteobacteria</taxon>
        <taxon>Nitrosomonadales</taxon>
        <taxon>Thiobacillaceae</taxon>
        <taxon>Sulfuritortus</taxon>
    </lineage>
</organism>
<keyword evidence="11" id="KW-0966">Cell projection</keyword>
<comment type="similarity">
    <text evidence="3 10">Belongs to the FliL family.</text>
</comment>
<dbReference type="NCBIfam" id="NF005435">
    <property type="entry name" value="PRK07021.1"/>
    <property type="match status" value="1"/>
</dbReference>
<dbReference type="Pfam" id="PF03748">
    <property type="entry name" value="FliL"/>
    <property type="match status" value="1"/>
</dbReference>
<evidence type="ECO:0000256" key="7">
    <source>
        <dbReference type="ARBA" id="ARBA00022779"/>
    </source>
</evidence>
<evidence type="ECO:0000256" key="2">
    <source>
        <dbReference type="ARBA" id="ARBA00004162"/>
    </source>
</evidence>
<evidence type="ECO:0000256" key="9">
    <source>
        <dbReference type="ARBA" id="ARBA00023136"/>
    </source>
</evidence>
<dbReference type="PANTHER" id="PTHR35091:SF2">
    <property type="entry name" value="FLAGELLAR PROTEIN FLIL"/>
    <property type="match status" value="1"/>
</dbReference>
<dbReference type="GO" id="GO:0071978">
    <property type="term" value="P:bacterial-type flagellum-dependent swarming motility"/>
    <property type="evidence" value="ECO:0007669"/>
    <property type="project" value="TreeGrafter"/>
</dbReference>
<dbReference type="InterPro" id="IPR005503">
    <property type="entry name" value="FliL"/>
</dbReference>
<name>A0A4R3JYX9_9PROT</name>
<dbReference type="PANTHER" id="PTHR35091">
    <property type="entry name" value="FLAGELLAR PROTEIN FLIL"/>
    <property type="match status" value="1"/>
</dbReference>
<dbReference type="GO" id="GO:0006935">
    <property type="term" value="P:chemotaxis"/>
    <property type="evidence" value="ECO:0007669"/>
    <property type="project" value="UniProtKB-KW"/>
</dbReference>
<evidence type="ECO:0000256" key="4">
    <source>
        <dbReference type="ARBA" id="ARBA00022475"/>
    </source>
</evidence>
<keyword evidence="10" id="KW-0997">Cell inner membrane</keyword>
<dbReference type="EMBL" id="SLZY01000001">
    <property type="protein sequence ID" value="TCS73965.1"/>
    <property type="molecule type" value="Genomic_DNA"/>
</dbReference>
<feature type="transmembrane region" description="Helical" evidence="10">
    <location>
        <begin position="27"/>
        <end position="51"/>
    </location>
</feature>
<dbReference type="OrthoDB" id="5297029at2"/>
<keyword evidence="12" id="KW-1185">Reference proteome</keyword>
<evidence type="ECO:0000256" key="6">
    <source>
        <dbReference type="ARBA" id="ARBA00022692"/>
    </source>
</evidence>
<keyword evidence="11" id="KW-0282">Flagellum</keyword>
<comment type="function">
    <text evidence="1 10">Controls the rotational direction of flagella during chemotaxis.</text>
</comment>
<keyword evidence="8 10" id="KW-1133">Transmembrane helix</keyword>
<dbReference type="GO" id="GO:0009425">
    <property type="term" value="C:bacterial-type flagellum basal body"/>
    <property type="evidence" value="ECO:0007669"/>
    <property type="project" value="InterPro"/>
</dbReference>
<reference evidence="11 12" key="1">
    <citation type="submission" date="2019-03" db="EMBL/GenBank/DDBJ databases">
        <title>Genomic Encyclopedia of Type Strains, Phase IV (KMG-IV): sequencing the most valuable type-strain genomes for metagenomic binning, comparative biology and taxonomic classification.</title>
        <authorList>
            <person name="Goeker M."/>
        </authorList>
    </citation>
    <scope>NUCLEOTIDE SEQUENCE [LARGE SCALE GENOMIC DNA]</scope>
    <source>
        <strain evidence="11 12">DSM 103923</strain>
    </source>
</reference>
<keyword evidence="11" id="KW-0969">Cilium</keyword>
<dbReference type="GO" id="GO:0005886">
    <property type="term" value="C:plasma membrane"/>
    <property type="evidence" value="ECO:0007669"/>
    <property type="project" value="UniProtKB-SubCell"/>
</dbReference>